<dbReference type="HOGENOM" id="CLU_1586388_0_0_1"/>
<evidence type="ECO:0000313" key="1">
    <source>
        <dbReference type="EMBL" id="EON69544.1"/>
    </source>
</evidence>
<accession>R7Z699</accession>
<keyword evidence="2" id="KW-1185">Reference proteome</keyword>
<dbReference type="RefSeq" id="XP_007784861.1">
    <property type="nucleotide sequence ID" value="XM_007786671.1"/>
</dbReference>
<reference evidence="2" key="1">
    <citation type="submission" date="2012-06" db="EMBL/GenBank/DDBJ databases">
        <title>The genome sequence of Coniosporium apollinis CBS 100218.</title>
        <authorList>
            <consortium name="The Broad Institute Genome Sequencing Platform"/>
            <person name="Cuomo C."/>
            <person name="Gorbushina A."/>
            <person name="Noack S."/>
            <person name="Walker B."/>
            <person name="Young S.K."/>
            <person name="Zeng Q."/>
            <person name="Gargeya S."/>
            <person name="Fitzgerald M."/>
            <person name="Haas B."/>
            <person name="Abouelleil A."/>
            <person name="Alvarado L."/>
            <person name="Arachchi H.M."/>
            <person name="Berlin A.M."/>
            <person name="Chapman S.B."/>
            <person name="Goldberg J."/>
            <person name="Griggs A."/>
            <person name="Gujja S."/>
            <person name="Hansen M."/>
            <person name="Howarth C."/>
            <person name="Imamovic A."/>
            <person name="Larimer J."/>
            <person name="McCowan C."/>
            <person name="Montmayeur A."/>
            <person name="Murphy C."/>
            <person name="Neiman D."/>
            <person name="Pearson M."/>
            <person name="Priest M."/>
            <person name="Roberts A."/>
            <person name="Saif S."/>
            <person name="Shea T."/>
            <person name="Sisk P."/>
            <person name="Sykes S."/>
            <person name="Wortman J."/>
            <person name="Nusbaum C."/>
            <person name="Birren B."/>
        </authorList>
    </citation>
    <scope>NUCLEOTIDE SEQUENCE [LARGE SCALE GENOMIC DNA]</scope>
    <source>
        <strain evidence="2">CBS 100218</strain>
    </source>
</reference>
<organism evidence="1 2">
    <name type="scientific">Coniosporium apollinis (strain CBS 100218)</name>
    <name type="common">Rock-inhabiting black yeast</name>
    <dbReference type="NCBI Taxonomy" id="1168221"/>
    <lineage>
        <taxon>Eukaryota</taxon>
        <taxon>Fungi</taxon>
        <taxon>Dikarya</taxon>
        <taxon>Ascomycota</taxon>
        <taxon>Pezizomycotina</taxon>
        <taxon>Dothideomycetes</taxon>
        <taxon>Dothideomycetes incertae sedis</taxon>
        <taxon>Coniosporium</taxon>
    </lineage>
</organism>
<dbReference type="EMBL" id="JH767617">
    <property type="protein sequence ID" value="EON69544.1"/>
    <property type="molecule type" value="Genomic_DNA"/>
</dbReference>
<proteinExistence type="predicted"/>
<dbReference type="Proteomes" id="UP000016924">
    <property type="component" value="Unassembled WGS sequence"/>
</dbReference>
<dbReference type="OrthoDB" id="10360382at2759"/>
<dbReference type="AlphaFoldDB" id="R7Z699"/>
<gene>
    <name evidence="1" type="ORF">W97_08804</name>
</gene>
<dbReference type="GeneID" id="19906115"/>
<evidence type="ECO:0000313" key="2">
    <source>
        <dbReference type="Proteomes" id="UP000016924"/>
    </source>
</evidence>
<protein>
    <submittedName>
        <fullName evidence="1">Uncharacterized protein</fullName>
    </submittedName>
</protein>
<sequence length="168" mass="18221">MTLTIFHTPAPALTIPPFAAHTAHIWLRLAWEGYQAQLGPHAMPTHWRDPLISTAQAFFLRHAEPEPGAPPTTTTTTTTTPPPTLASAEALCTALLNETVAAVRGMVVRVDLRWHPWRELEGFVRFVLGSLADLVGGGPEVLEGALKQLWWESGVYVTSEGGVLGLRG</sequence>
<name>R7Z699_CONA1</name>